<dbReference type="PANTHER" id="PTHR43114">
    <property type="entry name" value="ADENINE DEAMINASE"/>
    <property type="match status" value="1"/>
</dbReference>
<dbReference type="InterPro" id="IPR001365">
    <property type="entry name" value="A_deaminase_dom"/>
</dbReference>
<feature type="binding site" evidence="5">
    <location>
        <position position="15"/>
    </location>
    <ligand>
        <name>Zn(2+)</name>
        <dbReference type="ChEBI" id="CHEBI:29105"/>
        <note>catalytic</note>
    </ligand>
</feature>
<feature type="binding site" evidence="5">
    <location>
        <position position="275"/>
    </location>
    <ligand>
        <name>substrate</name>
    </ligand>
</feature>
<dbReference type="Pfam" id="PF00962">
    <property type="entry name" value="A_deaminase"/>
    <property type="match status" value="1"/>
</dbReference>
<dbReference type="GO" id="GO:0000034">
    <property type="term" value="F:adenine deaminase activity"/>
    <property type="evidence" value="ECO:0007669"/>
    <property type="project" value="UniProtKB-UniRule"/>
</dbReference>
<feature type="active site" description="Proton donor" evidence="5">
    <location>
        <position position="196"/>
    </location>
</feature>
<gene>
    <name evidence="7" type="ORF">HDA37_003239</name>
</gene>
<feature type="binding site" evidence="5">
    <location>
        <position position="274"/>
    </location>
    <ligand>
        <name>Zn(2+)</name>
        <dbReference type="ChEBI" id="CHEBI:29105"/>
        <note>catalytic</note>
    </ligand>
</feature>
<dbReference type="GO" id="GO:0008270">
    <property type="term" value="F:zinc ion binding"/>
    <property type="evidence" value="ECO:0007669"/>
    <property type="project" value="UniProtKB-UniRule"/>
</dbReference>
<dbReference type="NCBIfam" id="TIGR01430">
    <property type="entry name" value="aden_deam"/>
    <property type="match status" value="1"/>
</dbReference>
<keyword evidence="2 5" id="KW-0378">Hydrolase</keyword>
<evidence type="ECO:0000256" key="2">
    <source>
        <dbReference type="ARBA" id="ARBA00022801"/>
    </source>
</evidence>
<proteinExistence type="inferred from homology"/>
<dbReference type="InterPro" id="IPR006330">
    <property type="entry name" value="Ado/ade_deaminase"/>
</dbReference>
<dbReference type="GeneID" id="98052970"/>
<dbReference type="InterPro" id="IPR028892">
    <property type="entry name" value="ADE"/>
</dbReference>
<dbReference type="GO" id="GO:0006146">
    <property type="term" value="P:adenine catabolic process"/>
    <property type="evidence" value="ECO:0007669"/>
    <property type="project" value="UniProtKB-UniRule"/>
</dbReference>
<comment type="catalytic activity">
    <reaction evidence="5">
        <text>adenine + H2O + H(+) = hypoxanthine + NH4(+)</text>
        <dbReference type="Rhea" id="RHEA:23688"/>
        <dbReference type="ChEBI" id="CHEBI:15377"/>
        <dbReference type="ChEBI" id="CHEBI:15378"/>
        <dbReference type="ChEBI" id="CHEBI:16708"/>
        <dbReference type="ChEBI" id="CHEBI:17368"/>
        <dbReference type="ChEBI" id="CHEBI:28938"/>
        <dbReference type="EC" id="3.5.4.2"/>
    </reaction>
</comment>
<dbReference type="GO" id="GO:0043103">
    <property type="term" value="P:hypoxanthine salvage"/>
    <property type="evidence" value="ECO:0007669"/>
    <property type="project" value="UniProtKB-UniRule"/>
</dbReference>
<dbReference type="EC" id="3.5.4.2" evidence="5"/>
<dbReference type="GO" id="GO:0005829">
    <property type="term" value="C:cytosol"/>
    <property type="evidence" value="ECO:0007669"/>
    <property type="project" value="TreeGrafter"/>
</dbReference>
<name>A0A852W889_PSEA5</name>
<dbReference type="Proteomes" id="UP000549695">
    <property type="component" value="Unassembled WGS sequence"/>
</dbReference>
<feature type="binding site" evidence="5">
    <location>
        <position position="193"/>
    </location>
    <ligand>
        <name>Zn(2+)</name>
        <dbReference type="ChEBI" id="CHEBI:29105"/>
        <note>catalytic</note>
    </ligand>
</feature>
<evidence type="ECO:0000313" key="8">
    <source>
        <dbReference type="Proteomes" id="UP000549695"/>
    </source>
</evidence>
<feature type="binding site" evidence="5">
    <location>
        <position position="17"/>
    </location>
    <ligand>
        <name>Zn(2+)</name>
        <dbReference type="ChEBI" id="CHEBI:29105"/>
        <note>catalytic</note>
    </ligand>
</feature>
<accession>A0A852W889</accession>
<reference evidence="7 8" key="1">
    <citation type="submission" date="2020-07" db="EMBL/GenBank/DDBJ databases">
        <title>Sequencing the genomes of 1000 actinobacteria strains.</title>
        <authorList>
            <person name="Klenk H.-P."/>
        </authorList>
    </citation>
    <scope>NUCLEOTIDE SEQUENCE [LARGE SCALE GENOMIC DNA]</scope>
    <source>
        <strain evidence="7 8">DSM 44749</strain>
    </source>
</reference>
<feature type="site" description="Important for catalytic activity" evidence="5">
    <location>
        <position position="217"/>
    </location>
</feature>
<organism evidence="7 8">
    <name type="scientific">Pseudonocardia alni</name>
    <name type="common">Amycolata alni</name>
    <dbReference type="NCBI Taxonomy" id="33907"/>
    <lineage>
        <taxon>Bacteria</taxon>
        <taxon>Bacillati</taxon>
        <taxon>Actinomycetota</taxon>
        <taxon>Actinomycetes</taxon>
        <taxon>Pseudonocardiales</taxon>
        <taxon>Pseudonocardiaceae</taxon>
        <taxon>Pseudonocardia</taxon>
    </lineage>
</organism>
<dbReference type="GO" id="GO:0009117">
    <property type="term" value="P:nucleotide metabolic process"/>
    <property type="evidence" value="ECO:0007669"/>
    <property type="project" value="UniProtKB-KW"/>
</dbReference>
<evidence type="ECO:0000259" key="6">
    <source>
        <dbReference type="Pfam" id="PF00962"/>
    </source>
</evidence>
<comment type="function">
    <text evidence="5">Catalyzes the hydrolytic deamination of adenine to hypoxanthine. Plays an important role in the purine salvage pathway and in nitrogen catabolism.</text>
</comment>
<dbReference type="InterPro" id="IPR032466">
    <property type="entry name" value="Metal_Hydrolase"/>
</dbReference>
<protein>
    <recommendedName>
        <fullName evidence="5">Adenine deaminase</fullName>
        <shortName evidence="5">ADE</shortName>
        <ecNumber evidence="5">3.5.4.2</ecNumber>
    </recommendedName>
    <alternativeName>
        <fullName evidence="5">Adenine aminohydrolase</fullName>
        <shortName evidence="5">AAH</shortName>
    </alternativeName>
</protein>
<dbReference type="PANTHER" id="PTHR43114:SF6">
    <property type="entry name" value="ADENINE DEAMINASE"/>
    <property type="match status" value="1"/>
</dbReference>
<dbReference type="CDD" id="cd01320">
    <property type="entry name" value="ADA"/>
    <property type="match status" value="1"/>
</dbReference>
<comment type="cofactor">
    <cofactor evidence="5">
        <name>Zn(2+)</name>
        <dbReference type="ChEBI" id="CHEBI:29105"/>
    </cofactor>
    <text evidence="5">Binds 1 zinc ion per subunit.</text>
</comment>
<feature type="domain" description="Adenosine deaminase" evidence="6">
    <location>
        <begin position="10"/>
        <end position="329"/>
    </location>
</feature>
<dbReference type="HAMAP" id="MF_01962">
    <property type="entry name" value="Adenine_deaminase"/>
    <property type="match status" value="1"/>
</dbReference>
<dbReference type="NCBIfam" id="NF006850">
    <property type="entry name" value="PRK09358.1-6"/>
    <property type="match status" value="1"/>
</dbReference>
<comment type="caution">
    <text evidence="7">The sequence shown here is derived from an EMBL/GenBank/DDBJ whole genome shotgun (WGS) entry which is preliminary data.</text>
</comment>
<sequence length="335" mass="36011">MTTTGTPPLPKAELHLHIEGTLEPETVFELARRHDVALPYASVEELRAAYDFTDLQSFLDVYYANMAVLRTRDDFAALASAYLRTCPEQGVRHVEMFFDPQAHTARGVAIGDVIGGLTDAIEHHADDVSAGLILCFLRDRSAAEAEETLRAAEPYLDRIVGVGLDSAEVGHPPSKFTSVFERARGLGLKPVAHAGEEGPAGYVTEALDELGVLRVDHGIRAIEDDALVARLVRDRTPLTVCPLSNVRLACVPGIGLHPLPEMLAAGLNVSVHSDDPAYFGGYADANYAAVREGLGFTDDQLRTLAANSITSSFLDDEAVQRLLGEVADWGAAARG</sequence>
<keyword evidence="3 5" id="KW-0862">Zinc</keyword>
<evidence type="ECO:0000256" key="4">
    <source>
        <dbReference type="ARBA" id="ARBA00023080"/>
    </source>
</evidence>
<keyword evidence="4 5" id="KW-0546">Nucleotide metabolism</keyword>
<dbReference type="Gene3D" id="3.20.20.140">
    <property type="entry name" value="Metal-dependent hydrolases"/>
    <property type="match status" value="1"/>
</dbReference>
<keyword evidence="1 5" id="KW-0479">Metal-binding</keyword>
<dbReference type="SUPFAM" id="SSF51556">
    <property type="entry name" value="Metallo-dependent hydrolases"/>
    <property type="match status" value="1"/>
</dbReference>
<dbReference type="RefSeq" id="WP_179761542.1">
    <property type="nucleotide sequence ID" value="NZ_BAAAJZ010000003.1"/>
</dbReference>
<dbReference type="AlphaFoldDB" id="A0A852W889"/>
<evidence type="ECO:0000256" key="5">
    <source>
        <dbReference type="HAMAP-Rule" id="MF_01962"/>
    </source>
</evidence>
<evidence type="ECO:0000313" key="7">
    <source>
        <dbReference type="EMBL" id="NYG02954.1"/>
    </source>
</evidence>
<evidence type="ECO:0000256" key="3">
    <source>
        <dbReference type="ARBA" id="ARBA00022833"/>
    </source>
</evidence>
<evidence type="ECO:0000256" key="1">
    <source>
        <dbReference type="ARBA" id="ARBA00022723"/>
    </source>
</evidence>
<dbReference type="EMBL" id="JACCCZ010000001">
    <property type="protein sequence ID" value="NYG02954.1"/>
    <property type="molecule type" value="Genomic_DNA"/>
</dbReference>
<comment type="similarity">
    <text evidence="5">Belongs to the metallo-dependent hydrolases superfamily. Adenosine and AMP deaminases family. Adenine deaminase type 2 subfamily.</text>
</comment>
<keyword evidence="8" id="KW-1185">Reference proteome</keyword>